<keyword evidence="3" id="KW-1185">Reference proteome</keyword>
<comment type="caution">
    <text evidence="2">The sequence shown here is derived from an EMBL/GenBank/DDBJ whole genome shotgun (WGS) entry which is preliminary data.</text>
</comment>
<protein>
    <submittedName>
        <fullName evidence="2">Uncharacterized protein</fullName>
    </submittedName>
</protein>
<dbReference type="AlphaFoldDB" id="A0A1V6NNN8"/>
<organism evidence="2 3">
    <name type="scientific">Penicillium antarcticum</name>
    <dbReference type="NCBI Taxonomy" id="416450"/>
    <lineage>
        <taxon>Eukaryota</taxon>
        <taxon>Fungi</taxon>
        <taxon>Dikarya</taxon>
        <taxon>Ascomycota</taxon>
        <taxon>Pezizomycotina</taxon>
        <taxon>Eurotiomycetes</taxon>
        <taxon>Eurotiomycetidae</taxon>
        <taxon>Eurotiales</taxon>
        <taxon>Aspergillaceae</taxon>
        <taxon>Penicillium</taxon>
    </lineage>
</organism>
<reference evidence="3" key="1">
    <citation type="journal article" date="2017" name="Nat. Microbiol.">
        <title>Global analysis of biosynthetic gene clusters reveals vast potential of secondary metabolite production in Penicillium species.</title>
        <authorList>
            <person name="Nielsen J.C."/>
            <person name="Grijseels S."/>
            <person name="Prigent S."/>
            <person name="Ji B."/>
            <person name="Dainat J."/>
            <person name="Nielsen K.F."/>
            <person name="Frisvad J.C."/>
            <person name="Workman M."/>
            <person name="Nielsen J."/>
        </authorList>
    </citation>
    <scope>NUCLEOTIDE SEQUENCE [LARGE SCALE GENOMIC DNA]</scope>
    <source>
        <strain evidence="3">IBT 31811</strain>
    </source>
</reference>
<sequence length="23" mass="2452">MHKHGVQPVTFPALNHGGAPEAR</sequence>
<dbReference type="Proteomes" id="UP000191672">
    <property type="component" value="Unassembled WGS sequence"/>
</dbReference>
<dbReference type="EMBL" id="MDYN01000348">
    <property type="protein sequence ID" value="OQD66303.1"/>
    <property type="molecule type" value="Genomic_DNA"/>
</dbReference>
<feature type="region of interest" description="Disordered" evidence="1">
    <location>
        <begin position="1"/>
        <end position="23"/>
    </location>
</feature>
<evidence type="ECO:0000313" key="2">
    <source>
        <dbReference type="EMBL" id="OQD66303.1"/>
    </source>
</evidence>
<proteinExistence type="predicted"/>
<evidence type="ECO:0000313" key="3">
    <source>
        <dbReference type="Proteomes" id="UP000191672"/>
    </source>
</evidence>
<evidence type="ECO:0000256" key="1">
    <source>
        <dbReference type="SAM" id="MobiDB-lite"/>
    </source>
</evidence>
<name>A0A1V6NNN8_9EURO</name>
<gene>
    <name evidence="2" type="ORF">PENANT_c348G02044</name>
</gene>
<accession>A0A1V6NNN8</accession>